<dbReference type="GO" id="GO:0005243">
    <property type="term" value="F:gap junction channel activity"/>
    <property type="evidence" value="ECO:0007669"/>
    <property type="project" value="TreeGrafter"/>
</dbReference>
<evidence type="ECO:0000256" key="8">
    <source>
        <dbReference type="ARBA" id="ARBA00022949"/>
    </source>
</evidence>
<evidence type="ECO:0000259" key="16">
    <source>
        <dbReference type="SMART" id="SM01089"/>
    </source>
</evidence>
<dbReference type="InterPro" id="IPR019570">
    <property type="entry name" value="Connexin_CCC"/>
</dbReference>
<feature type="compositionally biased region" description="Basic and acidic residues" evidence="13">
    <location>
        <begin position="505"/>
        <end position="519"/>
    </location>
</feature>
<evidence type="ECO:0000256" key="9">
    <source>
        <dbReference type="ARBA" id="ARBA00022989"/>
    </source>
</evidence>
<evidence type="ECO:0000256" key="4">
    <source>
        <dbReference type="ARBA" id="ARBA00011455"/>
    </source>
</evidence>
<feature type="domain" description="Connexin N-terminal" evidence="15">
    <location>
        <begin position="167"/>
        <end position="200"/>
    </location>
</feature>
<evidence type="ECO:0000256" key="6">
    <source>
        <dbReference type="ARBA" id="ARBA00022692"/>
    </source>
</evidence>
<dbReference type="GO" id="GO:0005922">
    <property type="term" value="C:connexin complex"/>
    <property type="evidence" value="ECO:0007669"/>
    <property type="project" value="InterPro"/>
</dbReference>
<evidence type="ECO:0000256" key="12">
    <source>
        <dbReference type="RuleBase" id="RU000630"/>
    </source>
</evidence>
<dbReference type="InterPro" id="IPR013092">
    <property type="entry name" value="Connexin_N"/>
</dbReference>
<keyword evidence="6 12" id="KW-0812">Transmembrane</keyword>
<feature type="domain" description="Connexin cysteine-rich" evidence="16">
    <location>
        <begin position="289"/>
        <end position="355"/>
    </location>
</feature>
<evidence type="ECO:0000256" key="7">
    <source>
        <dbReference type="ARBA" id="ARBA00022868"/>
    </source>
</evidence>
<feature type="compositionally biased region" description="Low complexity" evidence="13">
    <location>
        <begin position="491"/>
        <end position="504"/>
    </location>
</feature>
<dbReference type="GO" id="GO:0010644">
    <property type="term" value="P:cell communication by electrical coupling"/>
    <property type="evidence" value="ECO:0007669"/>
    <property type="project" value="TreeGrafter"/>
</dbReference>
<evidence type="ECO:0000313" key="17">
    <source>
        <dbReference type="EMBL" id="CAB1435134.1"/>
    </source>
</evidence>
<evidence type="ECO:0000256" key="10">
    <source>
        <dbReference type="ARBA" id="ARBA00023136"/>
    </source>
</evidence>
<keyword evidence="10 14" id="KW-0472">Membrane</keyword>
<dbReference type="FunFam" id="1.20.1440.80:FF:000001">
    <property type="entry name" value="Gap junction alpha-1"/>
    <property type="match status" value="1"/>
</dbReference>
<sequence>MTCQAVPLQAQSMLSNHLDHDPPSRPDATPVLSHRPPPPTRTHHKPPPRSWSTARAQCQRDTGSATSTTISPESATMDPPPRPPVYDPQTAIHGAATEALDLRRKRSWWASAVSLQLCRKQPLRMGDWSALGRLLDKVQAYSTAGGKVWLSVLFIFRILVLGTAVESAWGDEQSAFRCNTLQPGCDNVCYDKSFPISHVRLWVLQIIFVSTPTLLYLAHVFYLNRKEQKLNRKEDELKAVQNDGGDVDIPLKKIELKKLKYGIEEHGKVKMKGALLRTYIVSIFFKSTFEVGFLLIQWYMYGFTLSAVYTCERAPCPQKVECFLSRPTEKTVFIIFMLVVSMVSLLLNIIELFYVFYKRIKDRVKGKQPPTIYPSGGTLSPTPKELSTTKYAYYNGCSSPTAPLSPMSPPGYKLATGERGTGSCRNYNKQANEQNWANYSTEQNRLGQNGGGSTISNSHAQAFDFPDDTQEHKKLSSSAGHELQPLALMDARPCSRASSRMSSRARPDDLDVTHTTRKN</sequence>
<dbReference type="SUPFAM" id="SSF118220">
    <property type="entry name" value="Connexin43"/>
    <property type="match status" value="1"/>
</dbReference>
<protein>
    <recommendedName>
        <fullName evidence="12">Gap junction protein</fullName>
    </recommendedName>
</protein>
<dbReference type="Gene3D" id="1.20.1440.80">
    <property type="entry name" value="Gap junction channel protein cysteine-rich domain"/>
    <property type="match status" value="1"/>
</dbReference>
<evidence type="ECO:0000256" key="14">
    <source>
        <dbReference type="SAM" id="Phobius"/>
    </source>
</evidence>
<dbReference type="InterPro" id="IPR002261">
    <property type="entry name" value="Connexin43"/>
</dbReference>
<comment type="subcellular location">
    <subcellularLocation>
        <location evidence="1">Cell junction</location>
        <location evidence="1">Gap junction</location>
    </subcellularLocation>
    <subcellularLocation>
        <location evidence="2 12">Cell membrane</location>
        <topology evidence="2 12">Multi-pass membrane protein</topology>
    </subcellularLocation>
</comment>
<evidence type="ECO:0000259" key="15">
    <source>
        <dbReference type="SMART" id="SM00037"/>
    </source>
</evidence>
<gene>
    <name evidence="17" type="ORF">PLEPLA_LOCUS23228</name>
</gene>
<dbReference type="Proteomes" id="UP001153269">
    <property type="component" value="Unassembled WGS sequence"/>
</dbReference>
<dbReference type="SMART" id="SM01089">
    <property type="entry name" value="Connexin_CCC"/>
    <property type="match status" value="1"/>
</dbReference>
<dbReference type="Pfam" id="PF00029">
    <property type="entry name" value="Connexin"/>
    <property type="match status" value="1"/>
</dbReference>
<evidence type="ECO:0000256" key="11">
    <source>
        <dbReference type="ARBA" id="ARBA00023157"/>
    </source>
</evidence>
<dbReference type="InterPro" id="IPR017990">
    <property type="entry name" value="Connexin_CS"/>
</dbReference>
<feature type="compositionally biased region" description="Polar residues" evidence="13">
    <location>
        <begin position="50"/>
        <end position="74"/>
    </location>
</feature>
<feature type="transmembrane region" description="Helical" evidence="14">
    <location>
        <begin position="333"/>
        <end position="357"/>
    </location>
</feature>
<proteinExistence type="inferred from homology"/>
<feature type="region of interest" description="Disordered" evidence="13">
    <location>
        <begin position="468"/>
        <end position="519"/>
    </location>
</feature>
<evidence type="ECO:0000256" key="1">
    <source>
        <dbReference type="ARBA" id="ARBA00004610"/>
    </source>
</evidence>
<evidence type="ECO:0000256" key="5">
    <source>
        <dbReference type="ARBA" id="ARBA00022475"/>
    </source>
</evidence>
<dbReference type="SMART" id="SM00037">
    <property type="entry name" value="CNX"/>
    <property type="match status" value="1"/>
</dbReference>
<keyword evidence="18" id="KW-1185">Reference proteome</keyword>
<dbReference type="PRINTS" id="PR00206">
    <property type="entry name" value="CONNEXIN"/>
</dbReference>
<dbReference type="InterPro" id="IPR035091">
    <property type="entry name" value="Alpha_helix_dom_sf"/>
</dbReference>
<feature type="transmembrane region" description="Helical" evidence="14">
    <location>
        <begin position="202"/>
        <end position="223"/>
    </location>
</feature>
<comment type="function">
    <text evidence="12">One gap junction consists of a cluster of closely packed pairs of transmembrane channels, the connexons, through which materials of low MW diffuse from one cell to a neighboring cell.</text>
</comment>
<dbReference type="InterPro" id="IPR000500">
    <property type="entry name" value="Connexin"/>
</dbReference>
<keyword evidence="5" id="KW-1003">Cell membrane</keyword>
<dbReference type="AlphaFoldDB" id="A0A9N7URS5"/>
<comment type="similarity">
    <text evidence="3">Belongs to the connexin family. Alpha-type (group II) subfamily.</text>
</comment>
<dbReference type="GO" id="GO:0007507">
    <property type="term" value="P:heart development"/>
    <property type="evidence" value="ECO:0007669"/>
    <property type="project" value="InterPro"/>
</dbReference>
<keyword evidence="9 14" id="KW-1133">Transmembrane helix</keyword>
<dbReference type="InterPro" id="IPR038359">
    <property type="entry name" value="Connexin_N_sf"/>
</dbReference>
<dbReference type="Gene3D" id="1.20.5.1130">
    <property type="entry name" value="Connexin43"/>
    <property type="match status" value="1"/>
</dbReference>
<evidence type="ECO:0000256" key="13">
    <source>
        <dbReference type="SAM" id="MobiDB-lite"/>
    </source>
</evidence>
<feature type="transmembrane region" description="Helical" evidence="14">
    <location>
        <begin position="148"/>
        <end position="165"/>
    </location>
</feature>
<feature type="region of interest" description="Disordered" evidence="13">
    <location>
        <begin position="15"/>
        <end position="89"/>
    </location>
</feature>
<dbReference type="PRINTS" id="PR01132">
    <property type="entry name" value="CONNEXINA1"/>
</dbReference>
<dbReference type="PROSITE" id="PS00408">
    <property type="entry name" value="CONNEXINS_2"/>
    <property type="match status" value="1"/>
</dbReference>
<dbReference type="PROSITE" id="PS00407">
    <property type="entry name" value="CONNEXINS_1"/>
    <property type="match status" value="1"/>
</dbReference>
<evidence type="ECO:0000256" key="3">
    <source>
        <dbReference type="ARBA" id="ARBA00006589"/>
    </source>
</evidence>
<accession>A0A9N7URS5</accession>
<dbReference type="Pfam" id="PF03508">
    <property type="entry name" value="Connexin43"/>
    <property type="match status" value="1"/>
</dbReference>
<comment type="caution">
    <text evidence="17">The sequence shown here is derived from an EMBL/GenBank/DDBJ whole genome shotgun (WGS) entry which is preliminary data.</text>
</comment>
<keyword evidence="7 12" id="KW-0303">Gap junction</keyword>
<reference evidence="17" key="1">
    <citation type="submission" date="2020-03" db="EMBL/GenBank/DDBJ databases">
        <authorList>
            <person name="Weist P."/>
        </authorList>
    </citation>
    <scope>NUCLEOTIDE SEQUENCE</scope>
</reference>
<dbReference type="InterPro" id="IPR034634">
    <property type="entry name" value="Connexin_C"/>
</dbReference>
<name>A0A9N7URS5_PLEPL</name>
<dbReference type="EMBL" id="CADEAL010001735">
    <property type="protein sequence ID" value="CAB1435134.1"/>
    <property type="molecule type" value="Genomic_DNA"/>
</dbReference>
<dbReference type="PANTHER" id="PTHR11984:SF33">
    <property type="entry name" value="GAP JUNCTION ALPHA-1 PROTEIN"/>
    <property type="match status" value="1"/>
</dbReference>
<dbReference type="GO" id="GO:0007267">
    <property type="term" value="P:cell-cell signaling"/>
    <property type="evidence" value="ECO:0007669"/>
    <property type="project" value="InterPro"/>
</dbReference>
<dbReference type="InterPro" id="IPR013124">
    <property type="entry name" value="Connexin43_C"/>
</dbReference>
<feature type="transmembrane region" description="Helical" evidence="14">
    <location>
        <begin position="278"/>
        <end position="300"/>
    </location>
</feature>
<keyword evidence="11" id="KW-1015">Disulfide bond</keyword>
<dbReference type="PANTHER" id="PTHR11984">
    <property type="entry name" value="CONNEXIN"/>
    <property type="match status" value="1"/>
</dbReference>
<keyword evidence="8" id="KW-0965">Cell junction</keyword>
<evidence type="ECO:0000313" key="18">
    <source>
        <dbReference type="Proteomes" id="UP001153269"/>
    </source>
</evidence>
<comment type="subunit">
    <text evidence="4 12">A connexon is composed of a hexamer of connexins.</text>
</comment>
<evidence type="ECO:0000256" key="2">
    <source>
        <dbReference type="ARBA" id="ARBA00004651"/>
    </source>
</evidence>
<organism evidence="17 18">
    <name type="scientific">Pleuronectes platessa</name>
    <name type="common">European plaice</name>
    <dbReference type="NCBI Taxonomy" id="8262"/>
    <lineage>
        <taxon>Eukaryota</taxon>
        <taxon>Metazoa</taxon>
        <taxon>Chordata</taxon>
        <taxon>Craniata</taxon>
        <taxon>Vertebrata</taxon>
        <taxon>Euteleostomi</taxon>
        <taxon>Actinopterygii</taxon>
        <taxon>Neopterygii</taxon>
        <taxon>Teleostei</taxon>
        <taxon>Neoteleostei</taxon>
        <taxon>Acanthomorphata</taxon>
        <taxon>Carangaria</taxon>
        <taxon>Pleuronectiformes</taxon>
        <taxon>Pleuronectoidei</taxon>
        <taxon>Pleuronectidae</taxon>
        <taxon>Pleuronectes</taxon>
    </lineage>
</organism>